<dbReference type="Proteomes" id="UP000245590">
    <property type="component" value="Unassembled WGS sequence"/>
</dbReference>
<feature type="transmembrane region" description="Helical" evidence="10">
    <location>
        <begin position="6"/>
        <end position="23"/>
    </location>
</feature>
<evidence type="ECO:0000256" key="9">
    <source>
        <dbReference type="ARBA" id="ARBA00049940"/>
    </source>
</evidence>
<dbReference type="NCBIfam" id="TIGR00494">
    <property type="entry name" value="crcB"/>
    <property type="match status" value="1"/>
</dbReference>
<feature type="binding site" evidence="10">
    <location>
        <position position="79"/>
    </location>
    <ligand>
        <name>Na(+)</name>
        <dbReference type="ChEBI" id="CHEBI:29101"/>
        <note>structural</note>
    </ligand>
</feature>
<keyword evidence="10" id="KW-0813">Transport</keyword>
<dbReference type="GO" id="GO:0005886">
    <property type="term" value="C:plasma membrane"/>
    <property type="evidence" value="ECO:0007669"/>
    <property type="project" value="UniProtKB-SubCell"/>
</dbReference>
<evidence type="ECO:0000313" key="11">
    <source>
        <dbReference type="EMBL" id="PWH04945.1"/>
    </source>
</evidence>
<evidence type="ECO:0000256" key="7">
    <source>
        <dbReference type="ARBA" id="ARBA00035120"/>
    </source>
</evidence>
<keyword evidence="10" id="KW-0406">Ion transport</keyword>
<keyword evidence="12" id="KW-1185">Reference proteome</keyword>
<keyword evidence="3 10" id="KW-0812">Transmembrane</keyword>
<keyword evidence="4 10" id="KW-1133">Transmembrane helix</keyword>
<dbReference type="Pfam" id="PF02537">
    <property type="entry name" value="CRCB"/>
    <property type="match status" value="1"/>
</dbReference>
<comment type="similarity">
    <text evidence="7 10">Belongs to the fluoride channel Fluc/FEX (TC 1.A.43) family.</text>
</comment>
<accession>A0A2U2RGP4</accession>
<dbReference type="GO" id="GO:0046872">
    <property type="term" value="F:metal ion binding"/>
    <property type="evidence" value="ECO:0007669"/>
    <property type="project" value="UniProtKB-KW"/>
</dbReference>
<evidence type="ECO:0000256" key="1">
    <source>
        <dbReference type="ARBA" id="ARBA00004651"/>
    </source>
</evidence>
<dbReference type="HAMAP" id="MF_00454">
    <property type="entry name" value="FluC"/>
    <property type="match status" value="1"/>
</dbReference>
<evidence type="ECO:0000256" key="5">
    <source>
        <dbReference type="ARBA" id="ARBA00023136"/>
    </source>
</evidence>
<evidence type="ECO:0000256" key="10">
    <source>
        <dbReference type="HAMAP-Rule" id="MF_00454"/>
    </source>
</evidence>
<keyword evidence="2 10" id="KW-1003">Cell membrane</keyword>
<feature type="transmembrane region" description="Helical" evidence="10">
    <location>
        <begin position="35"/>
        <end position="56"/>
    </location>
</feature>
<keyword evidence="10" id="KW-0479">Metal-binding</keyword>
<feature type="transmembrane region" description="Helical" evidence="10">
    <location>
        <begin position="98"/>
        <end position="121"/>
    </location>
</feature>
<comment type="catalytic activity">
    <reaction evidence="8">
        <text>fluoride(in) = fluoride(out)</text>
        <dbReference type="Rhea" id="RHEA:76159"/>
        <dbReference type="ChEBI" id="CHEBI:17051"/>
    </reaction>
    <physiologicalReaction direction="left-to-right" evidence="8">
        <dbReference type="Rhea" id="RHEA:76160"/>
    </physiologicalReaction>
</comment>
<evidence type="ECO:0000313" key="12">
    <source>
        <dbReference type="Proteomes" id="UP000245590"/>
    </source>
</evidence>
<name>A0A2U2RGP4_9MICO</name>
<dbReference type="GO" id="GO:0140114">
    <property type="term" value="P:cellular detoxification of fluoride"/>
    <property type="evidence" value="ECO:0007669"/>
    <property type="project" value="UniProtKB-UniRule"/>
</dbReference>
<dbReference type="PANTHER" id="PTHR28259:SF1">
    <property type="entry name" value="FLUORIDE EXPORT PROTEIN 1-RELATED"/>
    <property type="match status" value="1"/>
</dbReference>
<keyword evidence="6 10" id="KW-0407">Ion channel</keyword>
<proteinExistence type="inferred from homology"/>
<evidence type="ECO:0000256" key="2">
    <source>
        <dbReference type="ARBA" id="ARBA00022475"/>
    </source>
</evidence>
<evidence type="ECO:0000256" key="8">
    <source>
        <dbReference type="ARBA" id="ARBA00035585"/>
    </source>
</evidence>
<organism evidence="11 12">
    <name type="scientific">Brachybacterium endophyticum</name>
    <dbReference type="NCBI Taxonomy" id="2182385"/>
    <lineage>
        <taxon>Bacteria</taxon>
        <taxon>Bacillati</taxon>
        <taxon>Actinomycetota</taxon>
        <taxon>Actinomycetes</taxon>
        <taxon>Micrococcales</taxon>
        <taxon>Dermabacteraceae</taxon>
        <taxon>Brachybacterium</taxon>
    </lineage>
</organism>
<comment type="caution">
    <text evidence="11">The sequence shown here is derived from an EMBL/GenBank/DDBJ whole genome shotgun (WGS) entry which is preliminary data.</text>
</comment>
<keyword evidence="5 10" id="KW-0472">Membrane</keyword>
<comment type="subcellular location">
    <subcellularLocation>
        <location evidence="1 10">Cell membrane</location>
        <topology evidence="1 10">Multi-pass membrane protein</topology>
    </subcellularLocation>
</comment>
<comment type="activity regulation">
    <text evidence="10">Na(+) is not transported, but it plays an essential structural role and its presence is essential for fluoride channel function.</text>
</comment>
<evidence type="ECO:0000256" key="3">
    <source>
        <dbReference type="ARBA" id="ARBA00022692"/>
    </source>
</evidence>
<sequence>MTPLLFLGIALAGGLGSTCRLYLDGVIRSRTSGGMPLGTITINLTGSFLLGLITGFTANQLLPDTSQMILGAGFLGGYTTFSTASFETIRLMQERRWIAGGINGLGVLAATALLAGLGLWLGSIP</sequence>
<dbReference type="EMBL" id="QFKX01000010">
    <property type="protein sequence ID" value="PWH04945.1"/>
    <property type="molecule type" value="Genomic_DNA"/>
</dbReference>
<protein>
    <recommendedName>
        <fullName evidence="10">Fluoride-specific ion channel FluC</fullName>
    </recommendedName>
</protein>
<dbReference type="RefSeq" id="WP_109277006.1">
    <property type="nucleotide sequence ID" value="NZ_QFKX01000010.1"/>
</dbReference>
<dbReference type="GO" id="GO:0062054">
    <property type="term" value="F:fluoride channel activity"/>
    <property type="evidence" value="ECO:0007669"/>
    <property type="project" value="UniProtKB-UniRule"/>
</dbReference>
<feature type="transmembrane region" description="Helical" evidence="10">
    <location>
        <begin position="68"/>
        <end position="86"/>
    </location>
</feature>
<evidence type="ECO:0000256" key="4">
    <source>
        <dbReference type="ARBA" id="ARBA00022989"/>
    </source>
</evidence>
<feature type="binding site" evidence="10">
    <location>
        <position position="76"/>
    </location>
    <ligand>
        <name>Na(+)</name>
        <dbReference type="ChEBI" id="CHEBI:29101"/>
        <note>structural</note>
    </ligand>
</feature>
<comment type="function">
    <text evidence="9 10">Fluoride-specific ion channel. Important for reducing fluoride concentration in the cell, thus reducing its toxicity.</text>
</comment>
<dbReference type="PANTHER" id="PTHR28259">
    <property type="entry name" value="FLUORIDE EXPORT PROTEIN 1-RELATED"/>
    <property type="match status" value="1"/>
</dbReference>
<keyword evidence="10" id="KW-0915">Sodium</keyword>
<dbReference type="InterPro" id="IPR003691">
    <property type="entry name" value="FluC"/>
</dbReference>
<gene>
    <name evidence="10 11" type="primary">crcB</name>
    <name evidence="10" type="synonym">fluC</name>
    <name evidence="11" type="ORF">DEO23_15855</name>
</gene>
<dbReference type="OrthoDB" id="5148600at2"/>
<evidence type="ECO:0000256" key="6">
    <source>
        <dbReference type="ARBA" id="ARBA00023303"/>
    </source>
</evidence>
<reference evidence="11 12" key="1">
    <citation type="submission" date="2018-05" db="EMBL/GenBank/DDBJ databases">
        <title>Brachybacterium sp. M1HQ-2T, whole genome shotgun sequence.</title>
        <authorList>
            <person name="Tuo L."/>
        </authorList>
    </citation>
    <scope>NUCLEOTIDE SEQUENCE [LARGE SCALE GENOMIC DNA]</scope>
    <source>
        <strain evidence="11 12">M1HQ-2</strain>
    </source>
</reference>
<dbReference type="AlphaFoldDB" id="A0A2U2RGP4"/>